<dbReference type="Gene3D" id="2.130.10.10">
    <property type="entry name" value="YVTN repeat-like/Quinoprotein amine dehydrogenase"/>
    <property type="match status" value="5"/>
</dbReference>
<dbReference type="PANTHER" id="PTHR19848:SF8">
    <property type="entry name" value="F-BOX AND WD REPEAT DOMAIN CONTAINING 7"/>
    <property type="match status" value="1"/>
</dbReference>
<sequence length="1438" mass="159742">MPRPYGISWDAGGLLSLESLATVLQILKEGSAGLPLPVQGVAGALLVLCEVANKCKANRERCKSICERIVRIVQAMLAKESSGDEFPDSLKHDLDHMEAAFEKATRELERISQQRLYKRILKYQSNQQALDDLDMQLTRIVELFGIKSNIDTRRVISVVDNRTLKIAESQAAQINREEEARINKLLKSIRRMDGVSWDHQRRAVCYDGTRVQLLATINAWVENKDASRILWLTGPVGTGKTTLVRTAAKSLHERGLLGGSFFVNAQAADTCRPDFVFTTLARDLASHIPQFRTQLAEIVSAANADGTQLPSSPLDQFPLLISEPLQAVQTVPPLIIVIDGLDECGDRETRKDLLRALTDGVQMLPPQLRICISSRRELDLKRTIEDDLHASHLDLSLHLAEHQADVEKFIGIRMPEIARFHELPAAWPSKEDILALNERANGHFLWISTVCMALEGDTNPKEFLHLVLSGEVDIDRDPEKAIDKLYKTILDRIYKRRWDAKVSTDFQFIIGGVVTAKEPLGIPALESLTGSNKNGADSVLCLVKFFGGLLSIHDETAYEVERKVVHIVHPSFVRFLTNHCNDRAEFNHRYRIRLTQTNAVLSNRALRIMLNELRYNICQLEDAGTPNEALVNLNVRIGRNVSEHLRYACRFWAHHILGAEILAGDEIFSLLRDLFVGHILHWLEVMSLLGDVTGALRSVQMCEEWVQDHVVNDDDILCTLVRDTKRFIMTFSQVISDAALHIYISALHFAPSSTAFYKQYAREPIVRNGELDWTPCLHVLEGHFDEVEHAIFSPDGLRLASSSSDHTVRLWDALTGAPLRKPLAEHSEPIMDIAFSPDGRLLASASEDTFVCLWDGVTGERYTTLQGHAATVTSVVFSPNATLLGSSSYDKTVRLWDPHTHALLCVLIGHKEEITSLVFSLDGTKLASCSWDSTARVWDALTGVSVHTLHPIQGHKDQVSSVAFSPDGEILATGSHDCSIRLWNSRTGTLLRSPLEGHTDCVLSVTFSPNGRYIASGSESEDATVWIWDAHTGSPLTTPLDGHTSRIACVVFSPDSSRIATCSDDKNIFIWDVRTGDPCGPPLEGHTDHVNSVAFSPSGRYLVSSSDDRTVRIWETRDTNRQYGLQAPTRRSKIMCIAYSANGYYLATGSEDGVVRVWSGAYAEYIGSSWEGRHDRAVTSVAFSPDGQWLASGSDDGTVQVWDPQVGTVNTFCVYGYTGGIAVVAWSPDGKMVASGSAEGGDVRVWEMGPPCDADTKPLFTCMDFTGAGLAFSPDSSCIIAGTDFMTARVWDIRTGKLVGQTGEHDHWIASVIFSPDKHILVTTSWDNTVYVWDIRQSWTLLEPIFRLERDSDRLISVHFVGDKLHRMAFRQDGWVLCDELTWGKGDGDGGNVSKPRRLMCLPPDLRGWNREMAYHNGKLAIANPRGSPTVVDLNCIP</sequence>
<reference evidence="6" key="1">
    <citation type="journal article" date="2014" name="Proc. Natl. Acad. Sci. U.S.A.">
        <title>Extensive sampling of basidiomycete genomes demonstrates inadequacy of the white-rot/brown-rot paradigm for wood decay fungi.</title>
        <authorList>
            <person name="Riley R."/>
            <person name="Salamov A.A."/>
            <person name="Brown D.W."/>
            <person name="Nagy L.G."/>
            <person name="Floudas D."/>
            <person name="Held B.W."/>
            <person name="Levasseur A."/>
            <person name="Lombard V."/>
            <person name="Morin E."/>
            <person name="Otillar R."/>
            <person name="Lindquist E.A."/>
            <person name="Sun H."/>
            <person name="LaButti K.M."/>
            <person name="Schmutz J."/>
            <person name="Jabbour D."/>
            <person name="Luo H."/>
            <person name="Baker S.E."/>
            <person name="Pisabarro A.G."/>
            <person name="Walton J.D."/>
            <person name="Blanchette R.A."/>
            <person name="Henrissat B."/>
            <person name="Martin F."/>
            <person name="Cullen D."/>
            <person name="Hibbett D.S."/>
            <person name="Grigoriev I.V."/>
        </authorList>
    </citation>
    <scope>NUCLEOTIDE SEQUENCE [LARGE SCALE GENOMIC DNA]</scope>
    <source>
        <strain evidence="6">FD-172 SS1</strain>
    </source>
</reference>
<dbReference type="HOGENOM" id="CLU_000288_6_3_1"/>
<dbReference type="Pfam" id="PF24883">
    <property type="entry name" value="NPHP3_N"/>
    <property type="match status" value="1"/>
</dbReference>
<feature type="repeat" description="WD" evidence="3">
    <location>
        <begin position="780"/>
        <end position="821"/>
    </location>
</feature>
<dbReference type="SUPFAM" id="SSF50978">
    <property type="entry name" value="WD40 repeat-like"/>
    <property type="match status" value="1"/>
</dbReference>
<dbReference type="InterPro" id="IPR036537">
    <property type="entry name" value="Adaptor_Cbl_N_dom_sf"/>
</dbReference>
<accession>A0A067M3B1</accession>
<dbReference type="Pfam" id="PF00400">
    <property type="entry name" value="WD40"/>
    <property type="match status" value="6"/>
</dbReference>
<dbReference type="SUPFAM" id="SSF50998">
    <property type="entry name" value="Quinoprotein alcohol dehydrogenase-like"/>
    <property type="match status" value="1"/>
</dbReference>
<dbReference type="InterPro" id="IPR059179">
    <property type="entry name" value="MLKL-like_MCAfunc"/>
</dbReference>
<dbReference type="GO" id="GO:0007166">
    <property type="term" value="P:cell surface receptor signaling pathway"/>
    <property type="evidence" value="ECO:0007669"/>
    <property type="project" value="InterPro"/>
</dbReference>
<feature type="repeat" description="WD" evidence="3">
    <location>
        <begin position="1083"/>
        <end position="1124"/>
    </location>
</feature>
<keyword evidence="1 3" id="KW-0853">WD repeat</keyword>
<dbReference type="PROSITE" id="PS50294">
    <property type="entry name" value="WD_REPEATS_REGION"/>
    <property type="match status" value="11"/>
</dbReference>
<feature type="repeat" description="WD" evidence="3">
    <location>
        <begin position="1127"/>
        <end position="1159"/>
    </location>
</feature>
<dbReference type="Gene3D" id="3.40.50.300">
    <property type="entry name" value="P-loop containing nucleotide triphosphate hydrolases"/>
    <property type="match status" value="1"/>
</dbReference>
<dbReference type="InParanoid" id="A0A067M3B1"/>
<feature type="domain" description="NACHT" evidence="4">
    <location>
        <begin position="228"/>
        <end position="375"/>
    </location>
</feature>
<protein>
    <recommendedName>
        <fullName evidence="4">NACHT domain-containing protein</fullName>
    </recommendedName>
</protein>
<evidence type="ECO:0000313" key="6">
    <source>
        <dbReference type="Proteomes" id="UP000027195"/>
    </source>
</evidence>
<feature type="repeat" description="WD" evidence="3">
    <location>
        <begin position="1270"/>
        <end position="1301"/>
    </location>
</feature>
<dbReference type="CDD" id="cd21037">
    <property type="entry name" value="MLKL_NTD"/>
    <property type="match status" value="1"/>
</dbReference>
<dbReference type="PANTHER" id="PTHR19848">
    <property type="entry name" value="WD40 REPEAT PROTEIN"/>
    <property type="match status" value="1"/>
</dbReference>
<evidence type="ECO:0000256" key="3">
    <source>
        <dbReference type="PROSITE-ProRule" id="PRU00221"/>
    </source>
</evidence>
<dbReference type="InterPro" id="IPR056884">
    <property type="entry name" value="NPHP3-like_N"/>
</dbReference>
<dbReference type="InterPro" id="IPR036322">
    <property type="entry name" value="WD40_repeat_dom_sf"/>
</dbReference>
<keyword evidence="2" id="KW-0677">Repeat</keyword>
<dbReference type="PROSITE" id="PS00678">
    <property type="entry name" value="WD_REPEATS_1"/>
    <property type="match status" value="4"/>
</dbReference>
<feature type="repeat" description="WD" evidence="3">
    <location>
        <begin position="1302"/>
        <end position="1343"/>
    </location>
</feature>
<name>A0A067M3B1_BOTB1</name>
<evidence type="ECO:0000256" key="2">
    <source>
        <dbReference type="ARBA" id="ARBA00022737"/>
    </source>
</evidence>
<dbReference type="PRINTS" id="PR00320">
    <property type="entry name" value="GPROTEINBRPT"/>
</dbReference>
<dbReference type="InterPro" id="IPR015943">
    <property type="entry name" value="WD40/YVTN_repeat-like_dom_sf"/>
</dbReference>
<dbReference type="Pfam" id="PF23409">
    <property type="entry name" value="Beta-prop_EML"/>
    <property type="match status" value="1"/>
</dbReference>
<dbReference type="InterPro" id="IPR011047">
    <property type="entry name" value="Quinoprotein_ADH-like_sf"/>
</dbReference>
<evidence type="ECO:0000259" key="4">
    <source>
        <dbReference type="PROSITE" id="PS50837"/>
    </source>
</evidence>
<feature type="repeat" description="WD" evidence="3">
    <location>
        <begin position="1171"/>
        <end position="1203"/>
    </location>
</feature>
<dbReference type="InterPro" id="IPR027417">
    <property type="entry name" value="P-loop_NTPase"/>
</dbReference>
<dbReference type="Proteomes" id="UP000027195">
    <property type="component" value="Unassembled WGS sequence"/>
</dbReference>
<dbReference type="STRING" id="930990.A0A067M3B1"/>
<dbReference type="SMART" id="SM00320">
    <property type="entry name" value="WD40"/>
    <property type="match status" value="13"/>
</dbReference>
<feature type="repeat" description="WD" evidence="3">
    <location>
        <begin position="995"/>
        <end position="1026"/>
    </location>
</feature>
<evidence type="ECO:0000313" key="5">
    <source>
        <dbReference type="EMBL" id="KDQ10253.1"/>
    </source>
</evidence>
<dbReference type="InterPro" id="IPR007111">
    <property type="entry name" value="NACHT_NTPase"/>
</dbReference>
<feature type="repeat" description="WD" evidence="3">
    <location>
        <begin position="865"/>
        <end position="897"/>
    </location>
</feature>
<dbReference type="InterPro" id="IPR019775">
    <property type="entry name" value="WD40_repeat_CS"/>
</dbReference>
<evidence type="ECO:0000256" key="1">
    <source>
        <dbReference type="ARBA" id="ARBA00022574"/>
    </source>
</evidence>
<dbReference type="SUPFAM" id="SSF52540">
    <property type="entry name" value="P-loop containing nucleoside triphosphate hydrolases"/>
    <property type="match status" value="1"/>
</dbReference>
<dbReference type="PROSITE" id="PS50837">
    <property type="entry name" value="NACHT"/>
    <property type="match status" value="1"/>
</dbReference>
<dbReference type="CDD" id="cd00200">
    <property type="entry name" value="WD40"/>
    <property type="match status" value="1"/>
</dbReference>
<dbReference type="OrthoDB" id="538223at2759"/>
<dbReference type="InterPro" id="IPR055439">
    <property type="entry name" value="Beta-prop_EML_1st"/>
</dbReference>
<organism evidence="5 6">
    <name type="scientific">Botryobasidium botryosum (strain FD-172 SS1)</name>
    <dbReference type="NCBI Taxonomy" id="930990"/>
    <lineage>
        <taxon>Eukaryota</taxon>
        <taxon>Fungi</taxon>
        <taxon>Dikarya</taxon>
        <taxon>Basidiomycota</taxon>
        <taxon>Agaricomycotina</taxon>
        <taxon>Agaricomycetes</taxon>
        <taxon>Cantharellales</taxon>
        <taxon>Botryobasidiaceae</taxon>
        <taxon>Botryobasidium</taxon>
    </lineage>
</organism>
<feature type="repeat" description="WD" evidence="3">
    <location>
        <begin position="1040"/>
        <end position="1076"/>
    </location>
</feature>
<dbReference type="Gene3D" id="1.20.930.20">
    <property type="entry name" value="Adaptor protein Cbl, N-terminal domain"/>
    <property type="match status" value="1"/>
</dbReference>
<dbReference type="InterPro" id="IPR020472">
    <property type="entry name" value="WD40_PAC1"/>
</dbReference>
<dbReference type="InterPro" id="IPR001680">
    <property type="entry name" value="WD40_rpt"/>
</dbReference>
<dbReference type="EMBL" id="KL198069">
    <property type="protein sequence ID" value="KDQ10253.1"/>
    <property type="molecule type" value="Genomic_DNA"/>
</dbReference>
<gene>
    <name evidence="5" type="ORF">BOTBODRAFT_136989</name>
</gene>
<feature type="repeat" description="WD" evidence="3">
    <location>
        <begin position="952"/>
        <end position="993"/>
    </location>
</feature>
<dbReference type="PROSITE" id="PS50082">
    <property type="entry name" value="WD_REPEATS_2"/>
    <property type="match status" value="12"/>
</dbReference>
<feature type="repeat" description="WD" evidence="3">
    <location>
        <begin position="907"/>
        <end position="948"/>
    </location>
</feature>
<feature type="repeat" description="WD" evidence="3">
    <location>
        <begin position="823"/>
        <end position="864"/>
    </location>
</feature>
<proteinExistence type="predicted"/>
<keyword evidence="6" id="KW-1185">Reference proteome</keyword>